<organism evidence="3 4">
    <name type="scientific">Xenopus laevis</name>
    <name type="common">African clawed frog</name>
    <dbReference type="NCBI Taxonomy" id="8355"/>
    <lineage>
        <taxon>Eukaryota</taxon>
        <taxon>Metazoa</taxon>
        <taxon>Chordata</taxon>
        <taxon>Craniata</taxon>
        <taxon>Vertebrata</taxon>
        <taxon>Euteleostomi</taxon>
        <taxon>Amphibia</taxon>
        <taxon>Batrachia</taxon>
        <taxon>Anura</taxon>
        <taxon>Pipoidea</taxon>
        <taxon>Pipidae</taxon>
        <taxon>Xenopodinae</taxon>
        <taxon>Xenopus</taxon>
        <taxon>Xenopus</taxon>
    </lineage>
</organism>
<evidence type="ECO:0000313" key="4">
    <source>
        <dbReference type="Proteomes" id="UP000694892"/>
    </source>
</evidence>
<protein>
    <recommendedName>
        <fullName evidence="5">InaF motif containing 2</fullName>
    </recommendedName>
</protein>
<evidence type="ECO:0000256" key="2">
    <source>
        <dbReference type="SAM" id="Phobius"/>
    </source>
</evidence>
<dbReference type="Pfam" id="PF15018">
    <property type="entry name" value="InaF-motif"/>
    <property type="match status" value="1"/>
</dbReference>
<dbReference type="Proteomes" id="UP000694892">
    <property type="component" value="Chromosome 8L"/>
</dbReference>
<feature type="region of interest" description="Disordered" evidence="1">
    <location>
        <begin position="171"/>
        <end position="195"/>
    </location>
</feature>
<dbReference type="AlphaFoldDB" id="A0A974C7E8"/>
<evidence type="ECO:0000313" key="3">
    <source>
        <dbReference type="EMBL" id="OCT67973.1"/>
    </source>
</evidence>
<dbReference type="InterPro" id="IPR029162">
    <property type="entry name" value="InaF-motif"/>
</dbReference>
<reference evidence="4" key="1">
    <citation type="journal article" date="2016" name="Nature">
        <title>Genome evolution in the allotetraploid frog Xenopus laevis.</title>
        <authorList>
            <person name="Session A.M."/>
            <person name="Uno Y."/>
            <person name="Kwon T."/>
            <person name="Chapman J.A."/>
            <person name="Toyoda A."/>
            <person name="Takahashi S."/>
            <person name="Fukui A."/>
            <person name="Hikosaka A."/>
            <person name="Suzuki A."/>
            <person name="Kondo M."/>
            <person name="van Heeringen S.J."/>
            <person name="Quigley I."/>
            <person name="Heinz S."/>
            <person name="Ogino H."/>
            <person name="Ochi H."/>
            <person name="Hellsten U."/>
            <person name="Lyons J.B."/>
            <person name="Simakov O."/>
            <person name="Putnam N."/>
            <person name="Stites J."/>
            <person name="Kuroki Y."/>
            <person name="Tanaka T."/>
            <person name="Michiue T."/>
            <person name="Watanabe M."/>
            <person name="Bogdanovic O."/>
            <person name="Lister R."/>
            <person name="Georgiou G."/>
            <person name="Paranjpe S.S."/>
            <person name="van Kruijsbergen I."/>
            <person name="Shu S."/>
            <person name="Carlson J."/>
            <person name="Kinoshita T."/>
            <person name="Ohta Y."/>
            <person name="Mawaribuchi S."/>
            <person name="Jenkins J."/>
            <person name="Grimwood J."/>
            <person name="Schmutz J."/>
            <person name="Mitros T."/>
            <person name="Mozaffari S.V."/>
            <person name="Suzuki Y."/>
            <person name="Haramoto Y."/>
            <person name="Yamamoto T.S."/>
            <person name="Takagi C."/>
            <person name="Heald R."/>
            <person name="Miller K."/>
            <person name="Haudenschild C."/>
            <person name="Kitzman J."/>
            <person name="Nakayama T."/>
            <person name="Izutsu Y."/>
            <person name="Robert J."/>
            <person name="Fortriede J."/>
            <person name="Burns K."/>
            <person name="Lotay V."/>
            <person name="Karimi K."/>
            <person name="Yasuoka Y."/>
            <person name="Dichmann D.S."/>
            <person name="Flajnik M.F."/>
            <person name="Houston D.W."/>
            <person name="Shendure J."/>
            <person name="DuPasquier L."/>
            <person name="Vize P.D."/>
            <person name="Zorn A.M."/>
            <person name="Ito M."/>
            <person name="Marcotte E.M."/>
            <person name="Wallingford J.B."/>
            <person name="Ito Y."/>
            <person name="Asashima M."/>
            <person name="Ueno N."/>
            <person name="Matsuda Y."/>
            <person name="Veenstra G.J."/>
            <person name="Fujiyama A."/>
            <person name="Harland R.M."/>
            <person name="Taira M."/>
            <person name="Rokhsar D.S."/>
        </authorList>
    </citation>
    <scope>NUCLEOTIDE SEQUENCE [LARGE SCALE GENOMIC DNA]</scope>
    <source>
        <strain evidence="4">J</strain>
    </source>
</reference>
<dbReference type="PANTHER" id="PTHR34929">
    <property type="entry name" value="ZGC:153157"/>
    <property type="match status" value="1"/>
</dbReference>
<keyword evidence="2" id="KW-0472">Membrane</keyword>
<sequence>MTRRDMDGIGMRTQDLNCSEDRKGKASGVNNKQWVRLATVVAYFLCVSLAAVILAVYYGLIWVPSSKNRTGDYIGVVPSPFPSGSNKNSTEIQVKKPVSNEEMEGKDLSGRSKRGFKTLFVHQQGKHLQDIHRTHLGGKVLPAPQEYMDLKIRVREKKKDKGPIQKCTFLKGTEDTNKPGEISEEGSGFIPECDY</sequence>
<gene>
    <name evidence="3" type="ORF">XELAEV_18039269mg</name>
</gene>
<name>A0A974C7E8_XENLA</name>
<evidence type="ECO:0000256" key="1">
    <source>
        <dbReference type="SAM" id="MobiDB-lite"/>
    </source>
</evidence>
<feature type="transmembrane region" description="Helical" evidence="2">
    <location>
        <begin position="40"/>
        <end position="60"/>
    </location>
</feature>
<evidence type="ECO:0008006" key="5">
    <source>
        <dbReference type="Google" id="ProtNLM"/>
    </source>
</evidence>
<dbReference type="OMA" id="GIGMRTQ"/>
<keyword evidence="2" id="KW-1133">Transmembrane helix</keyword>
<proteinExistence type="predicted"/>
<dbReference type="EMBL" id="CM004480">
    <property type="protein sequence ID" value="OCT67973.1"/>
    <property type="molecule type" value="Genomic_DNA"/>
</dbReference>
<accession>A0A974C7E8</accession>
<dbReference type="PANTHER" id="PTHR34929:SF1">
    <property type="entry name" value="INAF MOTIF CONTAINING 2"/>
    <property type="match status" value="1"/>
</dbReference>
<keyword evidence="2" id="KW-0812">Transmembrane</keyword>